<dbReference type="CDD" id="cd14014">
    <property type="entry name" value="STKc_PknB_like"/>
    <property type="match status" value="1"/>
</dbReference>
<dbReference type="EMBL" id="VJZC01000353">
    <property type="protein sequence ID" value="MPY61934.1"/>
    <property type="molecule type" value="Genomic_DNA"/>
</dbReference>
<evidence type="ECO:0000259" key="7">
    <source>
        <dbReference type="PROSITE" id="PS50011"/>
    </source>
</evidence>
<dbReference type="Gene3D" id="3.30.200.20">
    <property type="entry name" value="Phosphorylase Kinase, domain 1"/>
    <property type="match status" value="1"/>
</dbReference>
<dbReference type="InterPro" id="IPR011009">
    <property type="entry name" value="Kinase-like_dom_sf"/>
</dbReference>
<organism evidence="8 9">
    <name type="scientific">Streptomyces spongiae</name>
    <dbReference type="NCBI Taxonomy" id="565072"/>
    <lineage>
        <taxon>Bacteria</taxon>
        <taxon>Bacillati</taxon>
        <taxon>Actinomycetota</taxon>
        <taxon>Actinomycetes</taxon>
        <taxon>Kitasatosporales</taxon>
        <taxon>Streptomycetaceae</taxon>
        <taxon>Streptomyces</taxon>
    </lineage>
</organism>
<dbReference type="GO" id="GO:0005524">
    <property type="term" value="F:ATP binding"/>
    <property type="evidence" value="ECO:0007669"/>
    <property type="project" value="UniProtKB-UniRule"/>
</dbReference>
<evidence type="ECO:0000256" key="4">
    <source>
        <dbReference type="ARBA" id="ARBA00022840"/>
    </source>
</evidence>
<dbReference type="OrthoDB" id="9762169at2"/>
<evidence type="ECO:0000313" key="8">
    <source>
        <dbReference type="EMBL" id="MPY61934.1"/>
    </source>
</evidence>
<dbReference type="InterPro" id="IPR000719">
    <property type="entry name" value="Prot_kinase_dom"/>
</dbReference>
<dbReference type="PANTHER" id="PTHR43289:SF34">
    <property type="entry name" value="SERINE_THREONINE-PROTEIN KINASE YBDM-RELATED"/>
    <property type="match status" value="1"/>
</dbReference>
<dbReference type="Pfam" id="PF00069">
    <property type="entry name" value="Pkinase"/>
    <property type="match status" value="1"/>
</dbReference>
<dbReference type="Proteomes" id="UP000400924">
    <property type="component" value="Unassembled WGS sequence"/>
</dbReference>
<proteinExistence type="predicted"/>
<dbReference type="Pfam" id="PF13360">
    <property type="entry name" value="PQQ_2"/>
    <property type="match status" value="1"/>
</dbReference>
<protein>
    <submittedName>
        <fullName evidence="8">Serine/threonine-protein kinase</fullName>
    </submittedName>
</protein>
<dbReference type="PROSITE" id="PS00107">
    <property type="entry name" value="PROTEIN_KINASE_ATP"/>
    <property type="match status" value="1"/>
</dbReference>
<feature type="compositionally biased region" description="Basic and acidic residues" evidence="6">
    <location>
        <begin position="317"/>
        <end position="326"/>
    </location>
</feature>
<keyword evidence="1" id="KW-0808">Transferase</keyword>
<dbReference type="SUPFAM" id="SSF50969">
    <property type="entry name" value="YVTN repeat-like/Quinoprotein amine dehydrogenase"/>
    <property type="match status" value="1"/>
</dbReference>
<evidence type="ECO:0000256" key="3">
    <source>
        <dbReference type="ARBA" id="ARBA00022777"/>
    </source>
</evidence>
<keyword evidence="4 5" id="KW-0067">ATP-binding</keyword>
<evidence type="ECO:0000256" key="1">
    <source>
        <dbReference type="ARBA" id="ARBA00022679"/>
    </source>
</evidence>
<evidence type="ECO:0000256" key="5">
    <source>
        <dbReference type="PROSITE-ProRule" id="PRU10141"/>
    </source>
</evidence>
<dbReference type="AlphaFoldDB" id="A0A5N8XRA0"/>
<reference evidence="8 9" key="1">
    <citation type="submission" date="2019-07" db="EMBL/GenBank/DDBJ databases">
        <title>New species of Amycolatopsis and Streptomyces.</title>
        <authorList>
            <person name="Duangmal K."/>
            <person name="Teo W.F.A."/>
            <person name="Lipun K."/>
        </authorList>
    </citation>
    <scope>NUCLEOTIDE SEQUENCE [LARGE SCALE GENOMIC DNA]</scope>
    <source>
        <strain evidence="8 9">NBRC 106415</strain>
    </source>
</reference>
<feature type="binding site" evidence="5">
    <location>
        <position position="80"/>
    </location>
    <ligand>
        <name>ATP</name>
        <dbReference type="ChEBI" id="CHEBI:30616"/>
    </ligand>
</feature>
<comment type="caution">
    <text evidence="8">The sequence shown here is derived from an EMBL/GenBank/DDBJ whole genome shotgun (WGS) entry which is preliminary data.</text>
</comment>
<dbReference type="Gene3D" id="1.10.510.10">
    <property type="entry name" value="Transferase(Phosphotransferase) domain 1"/>
    <property type="match status" value="1"/>
</dbReference>
<sequence>MAFAVMSWGGATAGVGGDRRGLSLYAGWHSRSGDGEQPVVLGATDPESIGGYRLEGRLGSGGMGVVYDARSDSGRRVAMKLVHQQYADDDEFRGRFRQEVEAARRVSGAFTAAVVDADPDAVRPWMATSYVPGPTLDQRVAEQGPLSGQELRQLAIGLAEALRDIHRAGVIHRDLKPSNVILSGEGPRVIDFGISRAADRQTLTTTGRVMGTPPFMSPEALVTPREVGSETDVFALAAVLAYASSGSSPFQTDDSPYMTAYNVVHEPPSLNGLSSALREIAEECLAKDPAERPSVTDLLERFRSLPADGYAPSESPKGSERSKDSEGSEGSEGSEPASSAEADAETLATASASASAGVGGRLRRPRGRWIATSALAAVAAVGAGALLAFGPLDQQEQTAQEKQAQTKEAASSLPAGWSAWQRTLPSSKNGFWSIAGGRAILDGHTCLTYSSELYCGGNGIALSRLDPATGRALWKHPESDTTESLIGVSRHRMVVATVPGRSESTYRLEGYGVSDGKRRWSADIGDAAQGDIFRSGRSDLVLTQSWDAQTYVAVDAETGKTRWSRRASQTLSCYEVEVVNHRPYALCHSDSDTADSAYRTAVYALDPATGRPEAVVDSRQDLTLVGSQDGKLVLVDSGFDDTTSGSAVLLVDPRKKSTRRVPLSLKADQEVRGLIGGTLYFVRPNGEVSAVRSTTGKELWKESTRYSDVSGPVVAPGTEGPLYFGTPGGGFLSLDAEKGSVRWTTKARTDSGGPSPDLALIGDALYGRYGYDQLTTVDVNRPSKSS</sequence>
<dbReference type="SUPFAM" id="SSF56112">
    <property type="entry name" value="Protein kinase-like (PK-like)"/>
    <property type="match status" value="1"/>
</dbReference>
<keyword evidence="3 8" id="KW-0418">Kinase</keyword>
<dbReference type="GO" id="GO:0004674">
    <property type="term" value="F:protein serine/threonine kinase activity"/>
    <property type="evidence" value="ECO:0007669"/>
    <property type="project" value="TreeGrafter"/>
</dbReference>
<keyword evidence="2 5" id="KW-0547">Nucleotide-binding</keyword>
<feature type="domain" description="Protein kinase" evidence="7">
    <location>
        <begin position="52"/>
        <end position="305"/>
    </location>
</feature>
<dbReference type="SMART" id="SM00220">
    <property type="entry name" value="S_TKc"/>
    <property type="match status" value="1"/>
</dbReference>
<evidence type="ECO:0000313" key="9">
    <source>
        <dbReference type="Proteomes" id="UP000400924"/>
    </source>
</evidence>
<dbReference type="PANTHER" id="PTHR43289">
    <property type="entry name" value="MITOGEN-ACTIVATED PROTEIN KINASE KINASE KINASE 20-RELATED"/>
    <property type="match status" value="1"/>
</dbReference>
<dbReference type="SUPFAM" id="SSF50998">
    <property type="entry name" value="Quinoprotein alcohol dehydrogenase-like"/>
    <property type="match status" value="1"/>
</dbReference>
<dbReference type="InterPro" id="IPR002372">
    <property type="entry name" value="PQQ_rpt_dom"/>
</dbReference>
<keyword evidence="9" id="KW-1185">Reference proteome</keyword>
<dbReference type="InterPro" id="IPR011044">
    <property type="entry name" value="Quino_amine_DH_bsu"/>
</dbReference>
<dbReference type="Gene3D" id="2.130.10.10">
    <property type="entry name" value="YVTN repeat-like/Quinoprotein amine dehydrogenase"/>
    <property type="match status" value="2"/>
</dbReference>
<gene>
    <name evidence="8" type="ORF">FNH08_33760</name>
</gene>
<feature type="compositionally biased region" description="Low complexity" evidence="6">
    <location>
        <begin position="331"/>
        <end position="356"/>
    </location>
</feature>
<dbReference type="InterPro" id="IPR011047">
    <property type="entry name" value="Quinoprotein_ADH-like_sf"/>
</dbReference>
<dbReference type="InterPro" id="IPR008271">
    <property type="entry name" value="Ser/Thr_kinase_AS"/>
</dbReference>
<dbReference type="InterPro" id="IPR015943">
    <property type="entry name" value="WD40/YVTN_repeat-like_dom_sf"/>
</dbReference>
<feature type="region of interest" description="Disordered" evidence="6">
    <location>
        <begin position="304"/>
        <end position="361"/>
    </location>
</feature>
<accession>A0A5N8XRA0</accession>
<dbReference type="InterPro" id="IPR017441">
    <property type="entry name" value="Protein_kinase_ATP_BS"/>
</dbReference>
<name>A0A5N8XRA0_9ACTN</name>
<dbReference type="PROSITE" id="PS50011">
    <property type="entry name" value="PROTEIN_KINASE_DOM"/>
    <property type="match status" value="1"/>
</dbReference>
<evidence type="ECO:0000256" key="2">
    <source>
        <dbReference type="ARBA" id="ARBA00022741"/>
    </source>
</evidence>
<dbReference type="PROSITE" id="PS00108">
    <property type="entry name" value="PROTEIN_KINASE_ST"/>
    <property type="match status" value="1"/>
</dbReference>
<evidence type="ECO:0000256" key="6">
    <source>
        <dbReference type="SAM" id="MobiDB-lite"/>
    </source>
</evidence>